<dbReference type="CDD" id="cd06171">
    <property type="entry name" value="Sigma70_r4"/>
    <property type="match status" value="1"/>
</dbReference>
<dbReference type="GO" id="GO:0006352">
    <property type="term" value="P:DNA-templated transcription initiation"/>
    <property type="evidence" value="ECO:0007669"/>
    <property type="project" value="InterPro"/>
</dbReference>
<dbReference type="GO" id="GO:0003677">
    <property type="term" value="F:DNA binding"/>
    <property type="evidence" value="ECO:0007669"/>
    <property type="project" value="InterPro"/>
</dbReference>
<feature type="domain" description="RNA polymerase sigma-70 region 2" evidence="5">
    <location>
        <begin position="30"/>
        <end position="95"/>
    </location>
</feature>
<dbReference type="InterPro" id="IPR039425">
    <property type="entry name" value="RNA_pol_sigma-70-like"/>
</dbReference>
<dbReference type="InterPro" id="IPR014284">
    <property type="entry name" value="RNA_pol_sigma-70_dom"/>
</dbReference>
<evidence type="ECO:0000259" key="6">
    <source>
        <dbReference type="Pfam" id="PF08281"/>
    </source>
</evidence>
<gene>
    <name evidence="7" type="ORF">EQG79_08855</name>
</gene>
<dbReference type="Gene3D" id="1.10.10.10">
    <property type="entry name" value="Winged helix-like DNA-binding domain superfamily/Winged helix DNA-binding domain"/>
    <property type="match status" value="1"/>
</dbReference>
<dbReference type="GO" id="GO:0016987">
    <property type="term" value="F:sigma factor activity"/>
    <property type="evidence" value="ECO:0007669"/>
    <property type="project" value="UniProtKB-KW"/>
</dbReference>
<evidence type="ECO:0000256" key="3">
    <source>
        <dbReference type="ARBA" id="ARBA00023082"/>
    </source>
</evidence>
<comment type="caution">
    <text evidence="7">The sequence shown here is derived from an EMBL/GenBank/DDBJ whole genome shotgun (WGS) entry which is preliminary data.</text>
</comment>
<dbReference type="PANTHER" id="PTHR43133:SF46">
    <property type="entry name" value="RNA POLYMERASE SIGMA-70 FACTOR ECF SUBFAMILY"/>
    <property type="match status" value="1"/>
</dbReference>
<organism evidence="7 8">
    <name type="scientific">Spirosoma sordidisoli</name>
    <dbReference type="NCBI Taxonomy" id="2502893"/>
    <lineage>
        <taxon>Bacteria</taxon>
        <taxon>Pseudomonadati</taxon>
        <taxon>Bacteroidota</taxon>
        <taxon>Cytophagia</taxon>
        <taxon>Cytophagales</taxon>
        <taxon>Cytophagaceae</taxon>
        <taxon>Spirosoma</taxon>
    </lineage>
</organism>
<dbReference type="NCBIfam" id="TIGR02937">
    <property type="entry name" value="sigma70-ECF"/>
    <property type="match status" value="1"/>
</dbReference>
<dbReference type="PANTHER" id="PTHR43133">
    <property type="entry name" value="RNA POLYMERASE ECF-TYPE SIGMA FACTO"/>
    <property type="match status" value="1"/>
</dbReference>
<proteinExistence type="inferred from homology"/>
<keyword evidence="4" id="KW-0804">Transcription</keyword>
<dbReference type="RefSeq" id="WP_129601212.1">
    <property type="nucleotide sequence ID" value="NZ_SBLB01000002.1"/>
</dbReference>
<protein>
    <submittedName>
        <fullName evidence="7">Sigma-70 family RNA polymerase sigma factor</fullName>
    </submittedName>
</protein>
<evidence type="ECO:0000259" key="5">
    <source>
        <dbReference type="Pfam" id="PF04542"/>
    </source>
</evidence>
<evidence type="ECO:0000256" key="1">
    <source>
        <dbReference type="ARBA" id="ARBA00010641"/>
    </source>
</evidence>
<dbReference type="SUPFAM" id="SSF88946">
    <property type="entry name" value="Sigma2 domain of RNA polymerase sigma factors"/>
    <property type="match status" value="1"/>
</dbReference>
<evidence type="ECO:0000313" key="7">
    <source>
        <dbReference type="EMBL" id="RYC69973.1"/>
    </source>
</evidence>
<keyword evidence="8" id="KW-1185">Reference proteome</keyword>
<keyword evidence="2" id="KW-0805">Transcription regulation</keyword>
<dbReference type="Gene3D" id="1.10.1740.10">
    <property type="match status" value="1"/>
</dbReference>
<name>A0A4Q2UKD1_9BACT</name>
<feature type="domain" description="RNA polymerase sigma factor 70 region 4 type 2" evidence="6">
    <location>
        <begin position="129"/>
        <end position="178"/>
    </location>
</feature>
<accession>A0A4Q2UKD1</accession>
<dbReference type="Pfam" id="PF04542">
    <property type="entry name" value="Sigma70_r2"/>
    <property type="match status" value="1"/>
</dbReference>
<evidence type="ECO:0000313" key="8">
    <source>
        <dbReference type="Proteomes" id="UP000290407"/>
    </source>
</evidence>
<sequence length="199" mass="23016">MSDSSAPSTLSDDALWEKLRTGDKQALGLLAERHYRALFHYGTKLTTNHALIQDCIQDLFLTVWEKQQTIPALHSVKAYLFVSLRNNVLRQVKQNGTSTDVDSDLVATDWLANPETLYVQAEHEQSLHESLRQALERLPKRQREAIYLRYYENLSYEEIATAMGLSRQVVANYLQHALHNLRDHWQDLSYALFLLSFLL</sequence>
<reference evidence="7 8" key="1">
    <citation type="submission" date="2019-01" db="EMBL/GenBank/DDBJ databases">
        <title>Spirosoma flava sp. nov., a propanil-degrading bacterium isolated from herbicide-contaminated soil.</title>
        <authorList>
            <person name="Zhang L."/>
            <person name="Jiang J.-D."/>
        </authorList>
    </citation>
    <scope>NUCLEOTIDE SEQUENCE [LARGE SCALE GENOMIC DNA]</scope>
    <source>
        <strain evidence="7 8">TY50</strain>
    </source>
</reference>
<dbReference type="InterPro" id="IPR013325">
    <property type="entry name" value="RNA_pol_sigma_r2"/>
</dbReference>
<evidence type="ECO:0000256" key="2">
    <source>
        <dbReference type="ARBA" id="ARBA00023015"/>
    </source>
</evidence>
<keyword evidence="3" id="KW-0731">Sigma factor</keyword>
<dbReference type="InterPro" id="IPR013249">
    <property type="entry name" value="RNA_pol_sigma70_r4_t2"/>
</dbReference>
<dbReference type="Proteomes" id="UP000290407">
    <property type="component" value="Unassembled WGS sequence"/>
</dbReference>
<dbReference type="SUPFAM" id="SSF88659">
    <property type="entry name" value="Sigma3 and sigma4 domains of RNA polymerase sigma factors"/>
    <property type="match status" value="1"/>
</dbReference>
<dbReference type="Pfam" id="PF08281">
    <property type="entry name" value="Sigma70_r4_2"/>
    <property type="match status" value="1"/>
</dbReference>
<dbReference type="AlphaFoldDB" id="A0A4Q2UKD1"/>
<comment type="similarity">
    <text evidence="1">Belongs to the sigma-70 factor family. ECF subfamily.</text>
</comment>
<dbReference type="InterPro" id="IPR007627">
    <property type="entry name" value="RNA_pol_sigma70_r2"/>
</dbReference>
<evidence type="ECO:0000256" key="4">
    <source>
        <dbReference type="ARBA" id="ARBA00023163"/>
    </source>
</evidence>
<dbReference type="EMBL" id="SBLB01000002">
    <property type="protein sequence ID" value="RYC69973.1"/>
    <property type="molecule type" value="Genomic_DNA"/>
</dbReference>
<dbReference type="InterPro" id="IPR036388">
    <property type="entry name" value="WH-like_DNA-bd_sf"/>
</dbReference>
<dbReference type="InterPro" id="IPR013324">
    <property type="entry name" value="RNA_pol_sigma_r3/r4-like"/>
</dbReference>